<comment type="caution">
    <text evidence="1">The sequence shown here is derived from an EMBL/GenBank/DDBJ whole genome shotgun (WGS) entry which is preliminary data.</text>
</comment>
<keyword evidence="2" id="KW-1185">Reference proteome</keyword>
<accession>A4C683</accession>
<dbReference type="EMBL" id="AAOH01000002">
    <property type="protein sequence ID" value="EAR29487.1"/>
    <property type="molecule type" value="Genomic_DNA"/>
</dbReference>
<gene>
    <name evidence="1" type="ORF">PTD2_11744</name>
</gene>
<organism evidence="1 2">
    <name type="scientific">Pseudoalteromonas tunicata D2</name>
    <dbReference type="NCBI Taxonomy" id="87626"/>
    <lineage>
        <taxon>Bacteria</taxon>
        <taxon>Pseudomonadati</taxon>
        <taxon>Pseudomonadota</taxon>
        <taxon>Gammaproteobacteria</taxon>
        <taxon>Alteromonadales</taxon>
        <taxon>Pseudoalteromonadaceae</taxon>
        <taxon>Pseudoalteromonas</taxon>
    </lineage>
</organism>
<evidence type="ECO:0000313" key="2">
    <source>
        <dbReference type="Proteomes" id="UP000006201"/>
    </source>
</evidence>
<sequence>MSLKLSQYIKQQLGKEWSMSKVEAYTQGALSKRTANNWYHGEKRALLELLVEGIKHQQMSQLHNETTELSQLK</sequence>
<proteinExistence type="predicted"/>
<evidence type="ECO:0000313" key="1">
    <source>
        <dbReference type="EMBL" id="EAR29487.1"/>
    </source>
</evidence>
<reference evidence="1 2" key="1">
    <citation type="submission" date="2006-02" db="EMBL/GenBank/DDBJ databases">
        <authorList>
            <person name="Moran M.A."/>
            <person name="Kjelleberg S."/>
            <person name="Egan S."/>
            <person name="Saunders N."/>
            <person name="Thomas T."/>
            <person name="Ferriera S."/>
            <person name="Johnson J."/>
            <person name="Kravitz S."/>
            <person name="Halpern A."/>
            <person name="Remington K."/>
            <person name="Beeson K."/>
            <person name="Tran B."/>
            <person name="Rogers Y.-H."/>
            <person name="Friedman R."/>
            <person name="Venter J.C."/>
        </authorList>
    </citation>
    <scope>NUCLEOTIDE SEQUENCE [LARGE SCALE GENOMIC DNA]</scope>
    <source>
        <strain evidence="1 2">D2</strain>
    </source>
</reference>
<dbReference type="RefSeq" id="WP_009837361.1">
    <property type="nucleotide sequence ID" value="NZ_AAOH01000002.1"/>
</dbReference>
<dbReference type="HOGENOM" id="CLU_2809265_0_0_6"/>
<dbReference type="Proteomes" id="UP000006201">
    <property type="component" value="Unassembled WGS sequence"/>
</dbReference>
<dbReference type="OrthoDB" id="6311155at2"/>
<protein>
    <submittedName>
        <fullName evidence="1">Uncharacterized protein</fullName>
    </submittedName>
</protein>
<dbReference type="eggNOG" id="ENOG50332WR">
    <property type="taxonomic scope" value="Bacteria"/>
</dbReference>
<dbReference type="STRING" id="87626.PTD2_11744"/>
<name>A4C683_9GAMM</name>
<dbReference type="AlphaFoldDB" id="A4C683"/>